<feature type="non-terminal residue" evidence="1">
    <location>
        <position position="188"/>
    </location>
</feature>
<organism evidence="1">
    <name type="scientific">marine metagenome</name>
    <dbReference type="NCBI Taxonomy" id="408172"/>
    <lineage>
        <taxon>unclassified sequences</taxon>
        <taxon>metagenomes</taxon>
        <taxon>ecological metagenomes</taxon>
    </lineage>
</organism>
<proteinExistence type="predicted"/>
<dbReference type="EMBL" id="UINC01053376">
    <property type="protein sequence ID" value="SVB69817.1"/>
    <property type="molecule type" value="Genomic_DNA"/>
</dbReference>
<name>A0A382G5I0_9ZZZZ</name>
<gene>
    <name evidence="1" type="ORF">METZ01_LOCUS222671</name>
</gene>
<reference evidence="1" key="1">
    <citation type="submission" date="2018-05" db="EMBL/GenBank/DDBJ databases">
        <authorList>
            <person name="Lanie J.A."/>
            <person name="Ng W.-L."/>
            <person name="Kazmierczak K.M."/>
            <person name="Andrzejewski T.M."/>
            <person name="Davidsen T.M."/>
            <person name="Wayne K.J."/>
            <person name="Tettelin H."/>
            <person name="Glass J.I."/>
            <person name="Rusch D."/>
            <person name="Podicherti R."/>
            <person name="Tsui H.-C.T."/>
            <person name="Winkler M.E."/>
        </authorList>
    </citation>
    <scope>NUCLEOTIDE SEQUENCE</scope>
</reference>
<evidence type="ECO:0000313" key="1">
    <source>
        <dbReference type="EMBL" id="SVB69817.1"/>
    </source>
</evidence>
<dbReference type="AlphaFoldDB" id="A0A382G5I0"/>
<protein>
    <submittedName>
        <fullName evidence="1">Uncharacterized protein</fullName>
    </submittedName>
</protein>
<sequence>MNIGALGPGVANQALSLDRTSTDGSLLAVDRDMGLPKILSEIDVVLYRRIFTLQETGEWKAADRLIERVEDGLLMGHVQFQRYMHPRKYRSRYRELKGWLAQYADHPGATRIYKLALRRRPKNHRMPKAPVGPSGIHGFADLVPAADYRSPRKRSKAQWRRVRQIKYRIRRNVRREILTVSQKFLDRK</sequence>
<accession>A0A382G5I0</accession>